<evidence type="ECO:0000256" key="2">
    <source>
        <dbReference type="SAM" id="SignalP"/>
    </source>
</evidence>
<organism evidence="3">
    <name type="scientific">Lepeophtheirus salmonis</name>
    <name type="common">Salmon louse</name>
    <name type="synonym">Caligus salmonis</name>
    <dbReference type="NCBI Taxonomy" id="72036"/>
    <lineage>
        <taxon>Eukaryota</taxon>
        <taxon>Metazoa</taxon>
        <taxon>Ecdysozoa</taxon>
        <taxon>Arthropoda</taxon>
        <taxon>Crustacea</taxon>
        <taxon>Multicrustacea</taxon>
        <taxon>Hexanauplia</taxon>
        <taxon>Copepoda</taxon>
        <taxon>Siphonostomatoida</taxon>
        <taxon>Caligidae</taxon>
        <taxon>Lepeophtheirus</taxon>
    </lineage>
</organism>
<dbReference type="OrthoDB" id="10415378at2759"/>
<accession>A0A0K2V938</accession>
<proteinExistence type="predicted"/>
<sequence length="302" mass="34276">MVQYLLKALSLLILGSSIIHGSPTDYGSSRSNGRIVFGEDTSSSSLRSSTVVKGRSGTGCRLVNKVVYDVEYEEVNNQVCKTTNKRVCNTRFVEDCKNYQDQVCETVQRRECNNKRERQCEDFFRTVSEPYIEDECRDESVRECEKAWQVNGAGEKIWADDPSTCIQVKKTKCSPVTKQRSRQVPDQICLTVTVPVCQNVPKQECRSITKKRCEKKPVEECNNVPRRNCQNVHKQVPKQVKKNVQVRECNEGSSSIQSENKFTSGGSFDVDHTNDDDSSIILENDYEDSFRDSIGPRSSILL</sequence>
<feature type="region of interest" description="Disordered" evidence="1">
    <location>
        <begin position="250"/>
        <end position="274"/>
    </location>
</feature>
<dbReference type="EMBL" id="HACA01029697">
    <property type="protein sequence ID" value="CDW47058.1"/>
    <property type="molecule type" value="Transcribed_RNA"/>
</dbReference>
<evidence type="ECO:0000313" key="3">
    <source>
        <dbReference type="EMBL" id="CDW47058.1"/>
    </source>
</evidence>
<name>A0A0K2V938_LEPSM</name>
<evidence type="ECO:0000256" key="1">
    <source>
        <dbReference type="SAM" id="MobiDB-lite"/>
    </source>
</evidence>
<reference evidence="3" key="1">
    <citation type="submission" date="2014-05" db="EMBL/GenBank/DDBJ databases">
        <authorList>
            <person name="Chronopoulou M."/>
        </authorList>
    </citation>
    <scope>NUCLEOTIDE SEQUENCE</scope>
    <source>
        <tissue evidence="3">Whole organism</tissue>
    </source>
</reference>
<feature type="chain" id="PRO_5005489276" evidence="2">
    <location>
        <begin position="22"/>
        <end position="302"/>
    </location>
</feature>
<feature type="signal peptide" evidence="2">
    <location>
        <begin position="1"/>
        <end position="21"/>
    </location>
</feature>
<protein>
    <submittedName>
        <fullName evidence="3">Uncharacterized protein</fullName>
    </submittedName>
</protein>
<keyword evidence="2" id="KW-0732">Signal</keyword>
<dbReference type="OMA" id="VCRTENS"/>
<feature type="compositionally biased region" description="Polar residues" evidence="1">
    <location>
        <begin position="251"/>
        <end position="266"/>
    </location>
</feature>
<dbReference type="AlphaFoldDB" id="A0A0K2V938"/>